<organism evidence="4 5">
    <name type="scientific">Sparassis crispa</name>
    <dbReference type="NCBI Taxonomy" id="139825"/>
    <lineage>
        <taxon>Eukaryota</taxon>
        <taxon>Fungi</taxon>
        <taxon>Dikarya</taxon>
        <taxon>Basidiomycota</taxon>
        <taxon>Agaricomycotina</taxon>
        <taxon>Agaricomycetes</taxon>
        <taxon>Polyporales</taxon>
        <taxon>Sparassidaceae</taxon>
        <taxon>Sparassis</taxon>
    </lineage>
</organism>
<proteinExistence type="predicted"/>
<dbReference type="SUPFAM" id="SSF48371">
    <property type="entry name" value="ARM repeat"/>
    <property type="match status" value="2"/>
</dbReference>
<dbReference type="EMBL" id="BFAD01000005">
    <property type="protein sequence ID" value="GBE83781.1"/>
    <property type="molecule type" value="Genomic_DNA"/>
</dbReference>
<dbReference type="InterPro" id="IPR046460">
    <property type="entry name" value="UNC80_C"/>
</dbReference>
<evidence type="ECO:0000256" key="1">
    <source>
        <dbReference type="SAM" id="MobiDB-lite"/>
    </source>
</evidence>
<feature type="region of interest" description="Disordered" evidence="1">
    <location>
        <begin position="151"/>
        <end position="182"/>
    </location>
</feature>
<feature type="region of interest" description="Disordered" evidence="1">
    <location>
        <begin position="1117"/>
        <end position="1159"/>
    </location>
</feature>
<feature type="compositionally biased region" description="Low complexity" evidence="1">
    <location>
        <begin position="70"/>
        <end position="81"/>
    </location>
</feature>
<dbReference type="RefSeq" id="XP_027614694.1">
    <property type="nucleotide sequence ID" value="XM_027758893.1"/>
</dbReference>
<dbReference type="InterPro" id="IPR045852">
    <property type="entry name" value="UNC80_central"/>
</dbReference>
<dbReference type="GO" id="GO:0005261">
    <property type="term" value="F:monoatomic cation channel activity"/>
    <property type="evidence" value="ECO:0007669"/>
    <property type="project" value="TreeGrafter"/>
</dbReference>
<dbReference type="PANTHER" id="PTHR31781">
    <property type="entry name" value="UNC80"/>
    <property type="match status" value="1"/>
</dbReference>
<evidence type="ECO:0000313" key="5">
    <source>
        <dbReference type="Proteomes" id="UP000287166"/>
    </source>
</evidence>
<accession>A0A401GNG5</accession>
<dbReference type="GO" id="GO:0034703">
    <property type="term" value="C:cation channel complex"/>
    <property type="evidence" value="ECO:0007669"/>
    <property type="project" value="TreeGrafter"/>
</dbReference>
<protein>
    <submittedName>
        <fullName evidence="4">Uncharacterized protein</fullName>
    </submittedName>
</protein>
<dbReference type="InParanoid" id="A0A401GNG5"/>
<dbReference type="Pfam" id="PF20262">
    <property type="entry name" value="UNC80_C"/>
    <property type="match status" value="1"/>
</dbReference>
<name>A0A401GNG5_9APHY</name>
<dbReference type="Proteomes" id="UP000287166">
    <property type="component" value="Unassembled WGS sequence"/>
</dbReference>
<feature type="compositionally biased region" description="Polar residues" evidence="1">
    <location>
        <begin position="37"/>
        <end position="65"/>
    </location>
</feature>
<feature type="region of interest" description="Disordered" evidence="1">
    <location>
        <begin position="2031"/>
        <end position="2071"/>
    </location>
</feature>
<dbReference type="STRING" id="139825.A0A401GNG5"/>
<dbReference type="PANTHER" id="PTHR31781:SF1">
    <property type="entry name" value="PROTEIN UNC-80 HOMOLOG"/>
    <property type="match status" value="1"/>
</dbReference>
<comment type="caution">
    <text evidence="4">The sequence shown here is derived from an EMBL/GenBank/DDBJ whole genome shotgun (WGS) entry which is preliminary data.</text>
</comment>
<feature type="compositionally biased region" description="Low complexity" evidence="1">
    <location>
        <begin position="1120"/>
        <end position="1136"/>
    </location>
</feature>
<feature type="domain" description="Protein UNC80 central region" evidence="2">
    <location>
        <begin position="873"/>
        <end position="1044"/>
    </location>
</feature>
<feature type="domain" description="Protein UNC80 C-terminal" evidence="3">
    <location>
        <begin position="1420"/>
        <end position="1538"/>
    </location>
</feature>
<sequence>MSSRQDASKAKRPSGGRALPRRLFSIDSLRKEKSGSDSDTSSIAESRQHTESPSFPASTLSSLPEKSNEGADPFADPGAGAWTEKGLVRSPDELQEHVEEDATPKVKVRAPKPIPLNLSQGRPLLMDESAPLRSPGKRRWDTLRSHVLLSTNGAASPPLVPPHRPDSALSNASSRPQTPKGYRFGQKKIFRQVVDQAREAAVDETRKFTEEICRACWAVRYGELPMRPKVEREASQGTVGSSLYLPFISSTTTLPMASSVSLATLKSTQKSGMHRPQSIQSMSTSITSQMPSMSYLSRVLTYTPSVGRSRVLPIEDYVLSTLLLPFLGLQGAMQGNERVSQEQEIAVETFEFVVRTWRTTSTEAELHRCLWCCKAASVPSGSRARILGTLSTLLFSRDKAFSVETPVILRTLLHAIFTLLLSLSSSSYSKGEADLLREFISTIRNGQCGTPSSASLEKEYGVSFSLREKDSSVRQAILSESVIMCLELGSEIVRRRALQSLVEEYWPLPEPSLTLTPLLSCMYSRKLKTFISAVLSLLSSPSDLGAARADSDVIIRLFRSRILPEVEALRDTDSADVKTVAITLVMELLPIDGNQERDYLIMHFSHWYHDLPNWKASIEKTLQDLIADGEWPAILRMLSIVAKELPDDLRLPLVSHILPLLNDRLMANSPECPCSPLSSFFDTVSRLYPKLFFKPVFTCAASAKDLTIANQICVLTAVSKYLPDFWFRDADMMAVALMSDATAMKVKQQVEGPAWGKPRIGQSVLLLELIEHLRTVRQSKDLGATAMSNKFVTALEARLGLLLEAKEQTVLVPVSQRILFCALFREIRMLTRSLKHASWLPSTISWTLYERSEDRRPREDWDDEEIEENRSSFNRLRALYIQAQDASHVTNKHRTTVFASPTPDMKSSAGTQDAYATRFETLKALDQPLKFTSLDLLVSVSGLLKPHDYLLLGPTLWKHCLDDPSSHLIAPTCFAIMQCAEKCPNEFEQFVESDLSHTDAEVRRKAVQRISTLASWRFQIMSQDVILDRNHRRPFKFARPPILFVPTDMGSNLFVLEEDPAEFKDRNGNVLPLELRRRLSEIGWEQEDRLVDPKTMWIRTPMSLLPSQQLVQVDADFGDPSLSESPSASPSVDNSPTNSPSGHLSLVRKDSSSGGRLQGAKRRPVFVPTLVSMLPRLASMVNDNDFVVANATRTLILDLMQDDPTLITRTIFHLISGDERSMISATSSLRILLHVRHLLPPAITHHILNHLAGFLKLTSRPADTATPLQSYAYIAPSIAKLVTQVSKMSMREIRRAKVDIYLIPSGSLWFPSSAPPGPMFPRSLTRAQDPFILPPELVWITMIRTSQNMLFLNMLKRDPGDVKVIRKSKTRFVLPSLSDGADEDSLPLLAFAPLKPESRPPTPSATLTALSLTLARSHLLLVVQLFRCMPRNLSDRQELAILVDGLNRILLAHGDDVGIVGHTMLAFMMASTRFKRLFISGGGYSLFMPAIFKTYCEAEFNAGIRAAIEYGVNRFYALHQESFVFQSIDVISHLFKLPNVDGPWLAGHVFALFSTLKSGAPPSAHDVAGVADINKIQEQEAILLSVAEDVPQTFFASLRKSNTDKSQIAVEVPEVYEWRRLGLDDFVRLFLTVIAHNPLIQRAERFLKLLRLLAPHLYNGSSSARDVLREGIDALGAIILTRGGGRTKADSGQTRPTDDFDYEFLSEGLGQGAQPALSPSDQLVMRLDYLSLVLMFTKAGGQLASGTPHRIVELCKQVLRDSRSSSERIAQFIGDYMGSVLLHNIPSRLKGVLLLLNEFAPITSAYCATVDFSGVFDVLTKLVDDPVLVGEPAFAHAVVSQYCRAGLEACELAASEDLLFSLPLRGSLIALMDHAVSLAGADVIAELVTRSPSYEFLVGILLPFVLALRTSEQAAADSEGQWANAQRRQVHSKAWIRLLAYILSACQNTHIHMEQSKSHGLDRRKSQDNRGLVASTKSAAVFTMALQILKVIVIRAENDIMSIHPAVWAQLGTILRTLFDEGDATFALRPRNVHLSDPPSPIQSPKYGQSFSEQQVVMSQSQPPGSADAGLCTGEDCDIASAVITAADR</sequence>
<dbReference type="OrthoDB" id="5584001at2759"/>
<dbReference type="GO" id="GO:0055080">
    <property type="term" value="P:monoatomic cation homeostasis"/>
    <property type="evidence" value="ECO:0007669"/>
    <property type="project" value="TreeGrafter"/>
</dbReference>
<feature type="compositionally biased region" description="Polar residues" evidence="1">
    <location>
        <begin position="168"/>
        <end position="177"/>
    </location>
</feature>
<evidence type="ECO:0000313" key="4">
    <source>
        <dbReference type="EMBL" id="GBE83781.1"/>
    </source>
</evidence>
<dbReference type="GeneID" id="38780698"/>
<feature type="compositionally biased region" description="Polar residues" evidence="1">
    <location>
        <begin position="2046"/>
        <end position="2064"/>
    </location>
</feature>
<evidence type="ECO:0000259" key="2">
    <source>
        <dbReference type="Pfam" id="PF19424"/>
    </source>
</evidence>
<feature type="region of interest" description="Disordered" evidence="1">
    <location>
        <begin position="1"/>
        <end position="108"/>
    </location>
</feature>
<feature type="compositionally biased region" description="Basic and acidic residues" evidence="1">
    <location>
        <begin position="86"/>
        <end position="104"/>
    </location>
</feature>
<keyword evidence="5" id="KW-1185">Reference proteome</keyword>
<evidence type="ECO:0000259" key="3">
    <source>
        <dbReference type="Pfam" id="PF20262"/>
    </source>
</evidence>
<reference evidence="4 5" key="1">
    <citation type="journal article" date="2018" name="Sci. Rep.">
        <title>Genome sequence of the cauliflower mushroom Sparassis crispa (Hanabiratake) and its association with beneficial usage.</title>
        <authorList>
            <person name="Kiyama R."/>
            <person name="Furutani Y."/>
            <person name="Kawaguchi K."/>
            <person name="Nakanishi T."/>
        </authorList>
    </citation>
    <scope>NUCLEOTIDE SEQUENCE [LARGE SCALE GENOMIC DNA]</scope>
</reference>
<dbReference type="Pfam" id="PF19424">
    <property type="entry name" value="UNC80"/>
    <property type="match status" value="1"/>
</dbReference>
<gene>
    <name evidence="4" type="ORF">SCP_0508370</name>
</gene>
<dbReference type="InterPro" id="IPR016024">
    <property type="entry name" value="ARM-type_fold"/>
</dbReference>